<dbReference type="GO" id="GO:0004930">
    <property type="term" value="F:G protein-coupled receptor activity"/>
    <property type="evidence" value="ECO:0007669"/>
    <property type="project" value="InterPro"/>
</dbReference>
<feature type="domain" description="G-protein coupled receptors family 2 profile 2" evidence="6">
    <location>
        <begin position="49"/>
        <end position="323"/>
    </location>
</feature>
<dbReference type="PANTHER" id="PTHR42058:SF1">
    <property type="entry name" value="G-PROTEIN COUPLED RECEPTORS FAMILY 2 PROFILE 2 DOMAIN-CONTAINING PROTEIN"/>
    <property type="match status" value="1"/>
</dbReference>
<dbReference type="RefSeq" id="XP_033458283.1">
    <property type="nucleotide sequence ID" value="XM_033600570.1"/>
</dbReference>
<dbReference type="InterPro" id="IPR017981">
    <property type="entry name" value="GPCR_2-like_7TM"/>
</dbReference>
<dbReference type="AlphaFoldDB" id="A0A6J3M2T5"/>
<dbReference type="InterPro" id="IPR053247">
    <property type="entry name" value="GPCR_GPR1/git3-like"/>
</dbReference>
<evidence type="ECO:0000313" key="8">
    <source>
        <dbReference type="RefSeq" id="XP_033458283.1"/>
    </source>
</evidence>
<sequence>CPPPFFNAANFTSGGGYLPGRYCNPKGYFDGSDLQCCLPCPATDWVYADTFKQSISASQWLNVAGIVLLTFLLFSQIVLPPQNRSNYLGICLTAAALTMSIGFVIPLASKSGQCYDPITPHDMWSSRACFVTGALVIDGTLSVLSWILVRAISMHLQVCWNVVPGARFFWGAQVAAWGLPILFANLTLYLSGVSYRFGNVCYLNHEHSLVFWTPMMIIGGTAFLLQICTFLYCARVYLSTARRGETATTNGSALEDLRSNYIPNVYRRIRAVCVLQWRSMALVSVVLLELSLFSILIFFLDRVQQFLRAFPQQVVPWVLCIMQHPTDKFQCTHLMGGIIVRESLPDAAIILFSLVGIVVFLLLVPPSLFVAW</sequence>
<accession>A0A6J3M2T5</accession>
<comment type="subcellular location">
    <subcellularLocation>
        <location evidence="1">Membrane</location>
        <topology evidence="1">Multi-pass membrane protein</topology>
    </subcellularLocation>
</comment>
<feature type="transmembrane region" description="Helical" evidence="5">
    <location>
        <begin position="277"/>
        <end position="300"/>
    </location>
</feature>
<reference evidence="8" key="1">
    <citation type="submission" date="2020-01" db="EMBL/GenBank/DDBJ databases">
        <authorList>
            <consortium name="DOE Joint Genome Institute"/>
            <person name="Haridas S."/>
            <person name="Albert R."/>
            <person name="Binder M."/>
            <person name="Bloem J."/>
            <person name="Labutti K."/>
            <person name="Salamov A."/>
            <person name="Andreopoulos B."/>
            <person name="Baker S.E."/>
            <person name="Barry K."/>
            <person name="Bills G."/>
            <person name="Bluhm B.H."/>
            <person name="Cannon C."/>
            <person name="Castanera R."/>
            <person name="Culley D.E."/>
            <person name="Daum C."/>
            <person name="Ezra D."/>
            <person name="Gonzalez J.B."/>
            <person name="Henrissat B."/>
            <person name="Kuo A."/>
            <person name="Liang C."/>
            <person name="Lipzen A."/>
            <person name="Lutzoni F."/>
            <person name="Magnuson J."/>
            <person name="Mondo S."/>
            <person name="Nolan M."/>
            <person name="Ohm R."/>
            <person name="Pangilinan J."/>
            <person name="Park H.-J."/>
            <person name="Ramirez L."/>
            <person name="Alfaro M."/>
            <person name="Sun H."/>
            <person name="Tritt A."/>
            <person name="Yoshinaga Y."/>
            <person name="Zwiers L.-H."/>
            <person name="Turgeon B.G."/>
            <person name="Goodwin S.B."/>
            <person name="Spatafora J.W."/>
            <person name="Crous P.W."/>
            <person name="Grigoriev I.V."/>
        </authorList>
    </citation>
    <scope>NUCLEOTIDE SEQUENCE</scope>
    <source>
        <strain evidence="8">CBS 342.82</strain>
    </source>
</reference>
<dbReference type="Pfam" id="PF00002">
    <property type="entry name" value="7tm_2"/>
    <property type="match status" value="1"/>
</dbReference>
<keyword evidence="2 5" id="KW-0812">Transmembrane</keyword>
<organism evidence="8">
    <name type="scientific">Dissoconium aciculare CBS 342.82</name>
    <dbReference type="NCBI Taxonomy" id="1314786"/>
    <lineage>
        <taxon>Eukaryota</taxon>
        <taxon>Fungi</taxon>
        <taxon>Dikarya</taxon>
        <taxon>Ascomycota</taxon>
        <taxon>Pezizomycotina</taxon>
        <taxon>Dothideomycetes</taxon>
        <taxon>Dothideomycetidae</taxon>
        <taxon>Mycosphaerellales</taxon>
        <taxon>Dissoconiaceae</taxon>
        <taxon>Dissoconium</taxon>
    </lineage>
</organism>
<feature type="transmembrane region" description="Helical" evidence="5">
    <location>
        <begin position="86"/>
        <end position="108"/>
    </location>
</feature>
<dbReference type="PROSITE" id="PS50261">
    <property type="entry name" value="G_PROTEIN_RECEP_F2_4"/>
    <property type="match status" value="1"/>
</dbReference>
<feature type="transmembrane region" description="Helical" evidence="5">
    <location>
        <begin position="347"/>
        <end position="371"/>
    </location>
</feature>
<evidence type="ECO:0000256" key="4">
    <source>
        <dbReference type="ARBA" id="ARBA00023136"/>
    </source>
</evidence>
<reference evidence="8" key="3">
    <citation type="submission" date="2025-08" db="UniProtKB">
        <authorList>
            <consortium name="RefSeq"/>
        </authorList>
    </citation>
    <scope>IDENTIFICATION</scope>
    <source>
        <strain evidence="8">CBS 342.82</strain>
    </source>
</reference>
<feature type="transmembrane region" description="Helical" evidence="5">
    <location>
        <begin position="128"/>
        <end position="148"/>
    </location>
</feature>
<evidence type="ECO:0000313" key="7">
    <source>
        <dbReference type="Proteomes" id="UP000504637"/>
    </source>
</evidence>
<evidence type="ECO:0000256" key="1">
    <source>
        <dbReference type="ARBA" id="ARBA00004141"/>
    </source>
</evidence>
<feature type="transmembrane region" description="Helical" evidence="5">
    <location>
        <begin position="60"/>
        <end position="79"/>
    </location>
</feature>
<dbReference type="GO" id="GO:0007166">
    <property type="term" value="P:cell surface receptor signaling pathway"/>
    <property type="evidence" value="ECO:0007669"/>
    <property type="project" value="InterPro"/>
</dbReference>
<feature type="transmembrane region" description="Helical" evidence="5">
    <location>
        <begin position="168"/>
        <end position="190"/>
    </location>
</feature>
<evidence type="ECO:0000256" key="5">
    <source>
        <dbReference type="SAM" id="Phobius"/>
    </source>
</evidence>
<dbReference type="InterPro" id="IPR000832">
    <property type="entry name" value="GPCR_2_secretin-like"/>
</dbReference>
<dbReference type="GeneID" id="54358370"/>
<proteinExistence type="predicted"/>
<feature type="transmembrane region" description="Helical" evidence="5">
    <location>
        <begin position="210"/>
        <end position="233"/>
    </location>
</feature>
<keyword evidence="7" id="KW-1185">Reference proteome</keyword>
<gene>
    <name evidence="8" type="ORF">K489DRAFT_306756</name>
</gene>
<feature type="non-terminal residue" evidence="8">
    <location>
        <position position="1"/>
    </location>
</feature>
<feature type="non-terminal residue" evidence="8">
    <location>
        <position position="372"/>
    </location>
</feature>
<dbReference type="Gene3D" id="1.20.1070.10">
    <property type="entry name" value="Rhodopsin 7-helix transmembrane proteins"/>
    <property type="match status" value="1"/>
</dbReference>
<protein>
    <recommendedName>
        <fullName evidence="6">G-protein coupled receptors family 2 profile 2 domain-containing protein</fullName>
    </recommendedName>
</protein>
<keyword evidence="4 5" id="KW-0472">Membrane</keyword>
<evidence type="ECO:0000256" key="2">
    <source>
        <dbReference type="ARBA" id="ARBA00022692"/>
    </source>
</evidence>
<dbReference type="OrthoDB" id="26203at2759"/>
<dbReference type="PANTHER" id="PTHR42058">
    <property type="entry name" value="G_PROTEIN_RECEP_F2_4 DOMAIN-CONTAINING PROTEIN"/>
    <property type="match status" value="1"/>
</dbReference>
<reference evidence="8" key="2">
    <citation type="submission" date="2020-04" db="EMBL/GenBank/DDBJ databases">
        <authorList>
            <consortium name="NCBI Genome Project"/>
        </authorList>
    </citation>
    <scope>NUCLEOTIDE SEQUENCE</scope>
    <source>
        <strain evidence="8">CBS 342.82</strain>
    </source>
</reference>
<keyword evidence="3 5" id="KW-1133">Transmembrane helix</keyword>
<dbReference type="GO" id="GO:0016020">
    <property type="term" value="C:membrane"/>
    <property type="evidence" value="ECO:0007669"/>
    <property type="project" value="UniProtKB-SubCell"/>
</dbReference>
<evidence type="ECO:0000259" key="6">
    <source>
        <dbReference type="PROSITE" id="PS50261"/>
    </source>
</evidence>
<dbReference type="Proteomes" id="UP000504637">
    <property type="component" value="Unplaced"/>
</dbReference>
<evidence type="ECO:0000256" key="3">
    <source>
        <dbReference type="ARBA" id="ARBA00022989"/>
    </source>
</evidence>
<name>A0A6J3M2T5_9PEZI</name>